<dbReference type="AlphaFoldDB" id="A0A7W8CNX2"/>
<dbReference type="NCBIfam" id="TIGR04104">
    <property type="entry name" value="cxxc_20_cxxc"/>
    <property type="match status" value="1"/>
</dbReference>
<reference evidence="2 3" key="1">
    <citation type="submission" date="2020-08" db="EMBL/GenBank/DDBJ databases">
        <title>Genomic Encyclopedia of Type Strains, Phase IV (KMG-IV): sequencing the most valuable type-strain genomes for metagenomic binning, comparative biology and taxonomic classification.</title>
        <authorList>
            <person name="Goeker M."/>
        </authorList>
    </citation>
    <scope>NUCLEOTIDE SEQUENCE [LARGE SCALE GENOMIC DNA]</scope>
    <source>
        <strain evidence="2 3">DSM 15895</strain>
    </source>
</reference>
<dbReference type="RefSeq" id="WP_183736394.1">
    <property type="nucleotide sequence ID" value="NZ_JACHHE010000001.1"/>
</dbReference>
<evidence type="ECO:0000313" key="2">
    <source>
        <dbReference type="EMBL" id="MBB5178771.1"/>
    </source>
</evidence>
<dbReference type="InterPro" id="IPR026369">
    <property type="entry name" value="CxxC_20_CxxC"/>
</dbReference>
<protein>
    <submittedName>
        <fullName evidence="2">CXXC-20-CXXC protein</fullName>
    </submittedName>
</protein>
<proteinExistence type="predicted"/>
<gene>
    <name evidence="2" type="ORF">HNQ44_000193</name>
</gene>
<name>A0A7W8CNX2_9BACL</name>
<sequence length="103" mass="11798">MPTCQNCKNRWGWAQTIRKMPFLDTGMICPYCSTKQYPTNPSKKKWGLAGLLTPSVMLVARLFELPPLFSLGILVLTFFSLLAIYPVLMEFSNEEEHLWLLNG</sequence>
<comment type="caution">
    <text evidence="2">The sequence shown here is derived from an EMBL/GenBank/DDBJ whole genome shotgun (WGS) entry which is preliminary data.</text>
</comment>
<dbReference type="Proteomes" id="UP000525923">
    <property type="component" value="Unassembled WGS sequence"/>
</dbReference>
<keyword evidence="1" id="KW-1133">Transmembrane helix</keyword>
<organism evidence="2 3">
    <name type="scientific">Planococcus koreensis</name>
    <dbReference type="NCBI Taxonomy" id="112331"/>
    <lineage>
        <taxon>Bacteria</taxon>
        <taxon>Bacillati</taxon>
        <taxon>Bacillota</taxon>
        <taxon>Bacilli</taxon>
        <taxon>Bacillales</taxon>
        <taxon>Caryophanaceae</taxon>
        <taxon>Planococcus</taxon>
    </lineage>
</organism>
<feature type="transmembrane region" description="Helical" evidence="1">
    <location>
        <begin position="69"/>
        <end position="88"/>
    </location>
</feature>
<evidence type="ECO:0000313" key="3">
    <source>
        <dbReference type="Proteomes" id="UP000525923"/>
    </source>
</evidence>
<dbReference type="EMBL" id="JACHHE010000001">
    <property type="protein sequence ID" value="MBB5178771.1"/>
    <property type="molecule type" value="Genomic_DNA"/>
</dbReference>
<keyword evidence="1" id="KW-0472">Membrane</keyword>
<keyword evidence="1" id="KW-0812">Transmembrane</keyword>
<keyword evidence="3" id="KW-1185">Reference proteome</keyword>
<evidence type="ECO:0000256" key="1">
    <source>
        <dbReference type="SAM" id="Phobius"/>
    </source>
</evidence>
<accession>A0A7W8CNX2</accession>